<dbReference type="SUPFAM" id="SSF53300">
    <property type="entry name" value="vWA-like"/>
    <property type="match status" value="1"/>
</dbReference>
<dbReference type="InterPro" id="IPR003961">
    <property type="entry name" value="FN3_dom"/>
</dbReference>
<dbReference type="InterPro" id="IPR002035">
    <property type="entry name" value="VWF_A"/>
</dbReference>
<dbReference type="FunFam" id="2.60.40.10:FF:000480">
    <property type="entry name" value="Collagen, type XII, alpha 1"/>
    <property type="match status" value="1"/>
</dbReference>
<dbReference type="GO" id="GO:0005576">
    <property type="term" value="C:extracellular region"/>
    <property type="evidence" value="ECO:0007669"/>
    <property type="project" value="UniProtKB-SubCell"/>
</dbReference>
<dbReference type="PANTHER" id="PTHR46708:SF2">
    <property type="entry name" value="FIBRONECTIN TYPE-III DOMAIN-CONTAINING PROTEIN"/>
    <property type="match status" value="1"/>
</dbReference>
<evidence type="ECO:0000259" key="3">
    <source>
        <dbReference type="PROSITE" id="PS50234"/>
    </source>
</evidence>
<evidence type="ECO:0000313" key="6">
    <source>
        <dbReference type="Proteomes" id="UP001228049"/>
    </source>
</evidence>
<dbReference type="FunFam" id="2.60.40.10:FF:000234">
    <property type="entry name" value="Collagen, type XII, alpha 1"/>
    <property type="match status" value="1"/>
</dbReference>
<keyword evidence="2" id="KW-0677">Repeat</keyword>
<dbReference type="PROSITE" id="PS50853">
    <property type="entry name" value="FN3"/>
    <property type="match status" value="3"/>
</dbReference>
<protein>
    <submittedName>
        <fullName evidence="5">Collagen alpha-1(XII) chain</fullName>
    </submittedName>
</protein>
<dbReference type="Pfam" id="PF00041">
    <property type="entry name" value="fn3"/>
    <property type="match status" value="3"/>
</dbReference>
<dbReference type="EMBL" id="JASDAP010000017">
    <property type="protein sequence ID" value="KAK1888687.1"/>
    <property type="molecule type" value="Genomic_DNA"/>
</dbReference>
<dbReference type="Gene3D" id="2.60.40.10">
    <property type="entry name" value="Immunoglobulins"/>
    <property type="match status" value="4"/>
</dbReference>
<comment type="subcellular location">
    <subcellularLocation>
        <location evidence="1">Secreted</location>
        <location evidence="1">Extracellular space</location>
    </subcellularLocation>
</comment>
<dbReference type="Proteomes" id="UP001228049">
    <property type="component" value="Unassembled WGS sequence"/>
</dbReference>
<feature type="domain" description="Fibronectin type-III" evidence="4">
    <location>
        <begin position="93"/>
        <end position="182"/>
    </location>
</feature>
<reference evidence="5" key="1">
    <citation type="submission" date="2023-04" db="EMBL/GenBank/DDBJ databases">
        <title>Chromosome-level genome of Chaenocephalus aceratus.</title>
        <authorList>
            <person name="Park H."/>
        </authorList>
    </citation>
    <scope>NUCLEOTIDE SEQUENCE</scope>
    <source>
        <strain evidence="5">DE</strain>
        <tissue evidence="5">Muscle</tissue>
    </source>
</reference>
<dbReference type="InterPro" id="IPR036116">
    <property type="entry name" value="FN3_sf"/>
</dbReference>
<dbReference type="SUPFAM" id="SSF49265">
    <property type="entry name" value="Fibronectin type III"/>
    <property type="match status" value="4"/>
</dbReference>
<dbReference type="CDD" id="cd00063">
    <property type="entry name" value="FN3"/>
    <property type="match status" value="3"/>
</dbReference>
<keyword evidence="5" id="KW-0176">Collagen</keyword>
<proteinExistence type="predicted"/>
<dbReference type="GO" id="GO:0005581">
    <property type="term" value="C:collagen trimer"/>
    <property type="evidence" value="ECO:0007669"/>
    <property type="project" value="UniProtKB-KW"/>
</dbReference>
<dbReference type="Gene3D" id="3.40.50.410">
    <property type="entry name" value="von Willebrand factor, type A domain"/>
    <property type="match status" value="1"/>
</dbReference>
<dbReference type="Pfam" id="PF00092">
    <property type="entry name" value="VWA"/>
    <property type="match status" value="1"/>
</dbReference>
<evidence type="ECO:0000313" key="5">
    <source>
        <dbReference type="EMBL" id="KAK1888687.1"/>
    </source>
</evidence>
<evidence type="ECO:0000256" key="2">
    <source>
        <dbReference type="ARBA" id="ARBA00022737"/>
    </source>
</evidence>
<dbReference type="SMART" id="SM00060">
    <property type="entry name" value="FN3"/>
    <property type="match status" value="4"/>
</dbReference>
<dbReference type="InterPro" id="IPR013783">
    <property type="entry name" value="Ig-like_fold"/>
</dbReference>
<evidence type="ECO:0000259" key="4">
    <source>
        <dbReference type="PROSITE" id="PS50853"/>
    </source>
</evidence>
<keyword evidence="6" id="KW-1185">Reference proteome</keyword>
<name>A0AAD9BQX2_DISEL</name>
<dbReference type="PROSITE" id="PS50234">
    <property type="entry name" value="VWFA"/>
    <property type="match status" value="1"/>
</dbReference>
<feature type="domain" description="VWFA" evidence="3">
    <location>
        <begin position="1"/>
        <end position="76"/>
    </location>
</feature>
<dbReference type="InterPro" id="IPR036465">
    <property type="entry name" value="vWFA_dom_sf"/>
</dbReference>
<feature type="domain" description="Fibronectin type-III" evidence="4">
    <location>
        <begin position="183"/>
        <end position="274"/>
    </location>
</feature>
<dbReference type="AlphaFoldDB" id="A0AAD9BQX2"/>
<dbReference type="PANTHER" id="PTHR46708">
    <property type="entry name" value="TENASCIN"/>
    <property type="match status" value="1"/>
</dbReference>
<gene>
    <name evidence="5" type="ORF">KUDE01_013367</name>
</gene>
<feature type="domain" description="Fibronectin type-III" evidence="4">
    <location>
        <begin position="275"/>
        <end position="364"/>
    </location>
</feature>
<comment type="caution">
    <text evidence="5">The sequence shown here is derived from an EMBL/GenBank/DDBJ whole genome shotgun (WGS) entry which is preliminary data.</text>
</comment>
<sequence length="432" mass="47260">MREDARKIGILITDGKSQDEIVFTSQSLRDSGIELYAVGVKNADEGELRSIASDPDDIHMYNVNDFKFLVDIVEELTDNICNSIKGPGGELAAPSNLLTSEVTFSSFRATWTAPDGPVDMYRVTYMKVAGEEMLELLVDGTVNSVVLTGLSPLTEYLVNVHSILDEVSSEPLKGTETTLPLSAVKNMNVYDETSTTMKVRWGAAEGATGYMMLYRATNATEPQLEQEVRVGGEVTDVQLVQLTPSTAYSISLYALHGEAASDALEGTGVTLPVPPVGVLTITDVTHSTMKLRWDAAPGAVRRYIVTYKPDEGDLKEAEVEGNIVTLDLSGLISQTEYDVAVTPVYDEGPINPLLGTAITDVVPAPKNLQFSEVTQTSFRTTWQHGAPDVALYRIGWNKRGEQNPEFVSWTLGFSPYRFSVCIHDPESRNLLY</sequence>
<accession>A0AAD9BQX2</accession>
<organism evidence="5 6">
    <name type="scientific">Dissostichus eleginoides</name>
    <name type="common">Patagonian toothfish</name>
    <name type="synonym">Dissostichus amissus</name>
    <dbReference type="NCBI Taxonomy" id="100907"/>
    <lineage>
        <taxon>Eukaryota</taxon>
        <taxon>Metazoa</taxon>
        <taxon>Chordata</taxon>
        <taxon>Craniata</taxon>
        <taxon>Vertebrata</taxon>
        <taxon>Euteleostomi</taxon>
        <taxon>Actinopterygii</taxon>
        <taxon>Neopterygii</taxon>
        <taxon>Teleostei</taxon>
        <taxon>Neoteleostei</taxon>
        <taxon>Acanthomorphata</taxon>
        <taxon>Eupercaria</taxon>
        <taxon>Perciformes</taxon>
        <taxon>Notothenioidei</taxon>
        <taxon>Nototheniidae</taxon>
        <taxon>Dissostichus</taxon>
    </lineage>
</organism>
<dbReference type="InterPro" id="IPR050991">
    <property type="entry name" value="ECM_Regulatory_Proteins"/>
</dbReference>
<evidence type="ECO:0000256" key="1">
    <source>
        <dbReference type="ARBA" id="ARBA00004239"/>
    </source>
</evidence>